<proteinExistence type="predicted"/>
<evidence type="ECO:0000313" key="2">
    <source>
        <dbReference type="Proteomes" id="UP000634136"/>
    </source>
</evidence>
<dbReference type="AlphaFoldDB" id="A0A834WYH4"/>
<keyword evidence="2" id="KW-1185">Reference proteome</keyword>
<dbReference type="EMBL" id="JAAIUW010000004">
    <property type="protein sequence ID" value="KAF7834522.1"/>
    <property type="molecule type" value="Genomic_DNA"/>
</dbReference>
<dbReference type="Proteomes" id="UP000634136">
    <property type="component" value="Unassembled WGS sequence"/>
</dbReference>
<sequence>MLSVKTAVVSFSKDRCLPSLVFSHSLQKHALDSSRNRTAPLSLGFSSLISVLSLFLLQPRLPLLASAFLLLLLAHNATPSSSLPFSLLFSAHESRPLFSFPLNDAPSANHASHSPLARLLSDYWIER</sequence>
<organism evidence="1 2">
    <name type="scientific">Senna tora</name>
    <dbReference type="NCBI Taxonomy" id="362788"/>
    <lineage>
        <taxon>Eukaryota</taxon>
        <taxon>Viridiplantae</taxon>
        <taxon>Streptophyta</taxon>
        <taxon>Embryophyta</taxon>
        <taxon>Tracheophyta</taxon>
        <taxon>Spermatophyta</taxon>
        <taxon>Magnoliopsida</taxon>
        <taxon>eudicotyledons</taxon>
        <taxon>Gunneridae</taxon>
        <taxon>Pentapetalae</taxon>
        <taxon>rosids</taxon>
        <taxon>fabids</taxon>
        <taxon>Fabales</taxon>
        <taxon>Fabaceae</taxon>
        <taxon>Caesalpinioideae</taxon>
        <taxon>Cassia clade</taxon>
        <taxon>Senna</taxon>
    </lineage>
</organism>
<reference evidence="1" key="1">
    <citation type="submission" date="2020-09" db="EMBL/GenBank/DDBJ databases">
        <title>Genome-Enabled Discovery of Anthraquinone Biosynthesis in Senna tora.</title>
        <authorList>
            <person name="Kang S.-H."/>
            <person name="Pandey R.P."/>
            <person name="Lee C.-M."/>
            <person name="Sim J.-S."/>
            <person name="Jeong J.-T."/>
            <person name="Choi B.-S."/>
            <person name="Jung M."/>
            <person name="Ginzburg D."/>
            <person name="Zhao K."/>
            <person name="Won S.Y."/>
            <person name="Oh T.-J."/>
            <person name="Yu Y."/>
            <person name="Kim N.-H."/>
            <person name="Lee O.R."/>
            <person name="Lee T.-H."/>
            <person name="Bashyal P."/>
            <person name="Kim T.-S."/>
            <person name="Lee W.-H."/>
            <person name="Kawkins C."/>
            <person name="Kim C.-K."/>
            <person name="Kim J.S."/>
            <person name="Ahn B.O."/>
            <person name="Rhee S.Y."/>
            <person name="Sohng J.K."/>
        </authorList>
    </citation>
    <scope>NUCLEOTIDE SEQUENCE</scope>
    <source>
        <tissue evidence="1">Leaf</tissue>
    </source>
</reference>
<evidence type="ECO:0000313" key="1">
    <source>
        <dbReference type="EMBL" id="KAF7834522.1"/>
    </source>
</evidence>
<protein>
    <submittedName>
        <fullName evidence="1">Uncharacterized protein</fullName>
    </submittedName>
</protein>
<comment type="caution">
    <text evidence="1">The sequence shown here is derived from an EMBL/GenBank/DDBJ whole genome shotgun (WGS) entry which is preliminary data.</text>
</comment>
<gene>
    <name evidence="1" type="ORF">G2W53_009381</name>
</gene>
<name>A0A834WYH4_9FABA</name>
<accession>A0A834WYH4</accession>